<dbReference type="InParanoid" id="A0A165HEE4"/>
<dbReference type="STRING" id="1314785.A0A165HEE4"/>
<feature type="region of interest" description="Disordered" evidence="1">
    <location>
        <begin position="219"/>
        <end position="279"/>
    </location>
</feature>
<sequence length="652" mass="73961">MLFLFFLTYVPAVAALLAQRPLSAAHPVSETALHEAFDNSNAPFIFSSLSGLLKQWPNTYHPNGQTIIPGILEPYTVLYHARKDNQIPPTSEWFAFDPEMSYGIMAGFGHTFLLTYRTIRPAKVVYFDGMSASLGNSGWLDSQEILIRGKGKSGDDDPTNYPVWGEQRRLEELCRWGEKFDIEGFIRMNSAFEIMWCNFHSPSIQLVSRLNITAPGTPYFNESDWPRRPPRGGLDATDGYSSSLDDLPMENESPEDGPDRGRQRRPGGDGPRRGPFGGAMSPFATTTFAEWLRAASWRAFAPQPHVRLDYGSFVTFYHPRLHSLASARAGQPMRKHRAWLNLSDEDAQSVVREVEEVVQRPMWMRSGSGMDWSALATNIVEEWTGRMVQLREFLGNASRSLNESAYINTTETLWEVRRLVYTPLNPYLDTTVAQNSSAWTWSDLDVSLSSQFPPRPPHQSPPPPNPFPPRLPLPDSHHPPAHPPSPPPSFLNTSALRRCTYSATGILHSAHIHLTPQEDLLRVSVETVLERLCTDYGTIFVESMHADDHAGLDDVKDMVIKWETRMLELMQWLDWTEWLKCDEVCSSDEVCTMPVWPLNFMRRGPRRGPGDPDEDEDDPVYYKPKCESVRSMWRFGPPGHLVETLLEARDLD</sequence>
<dbReference type="AlphaFoldDB" id="A0A165HEE4"/>
<evidence type="ECO:0000256" key="2">
    <source>
        <dbReference type="SAM" id="SignalP"/>
    </source>
</evidence>
<dbReference type="OrthoDB" id="10261782at2759"/>
<evidence type="ECO:0000256" key="1">
    <source>
        <dbReference type="SAM" id="MobiDB-lite"/>
    </source>
</evidence>
<dbReference type="InterPro" id="IPR038921">
    <property type="entry name" value="YOR389W-like"/>
</dbReference>
<feature type="compositionally biased region" description="Basic and acidic residues" evidence="1">
    <location>
        <begin position="257"/>
        <end position="272"/>
    </location>
</feature>
<dbReference type="GeneID" id="63823165"/>
<protein>
    <recommendedName>
        <fullName evidence="5">Enterotoxin</fullName>
    </recommendedName>
</protein>
<reference evidence="3 4" key="1">
    <citation type="journal article" date="2016" name="Mol. Biol. Evol.">
        <title>Comparative Genomics of Early-Diverging Mushroom-Forming Fungi Provides Insights into the Origins of Lignocellulose Decay Capabilities.</title>
        <authorList>
            <person name="Nagy L.G."/>
            <person name="Riley R."/>
            <person name="Tritt A."/>
            <person name="Adam C."/>
            <person name="Daum C."/>
            <person name="Floudas D."/>
            <person name="Sun H."/>
            <person name="Yadav J.S."/>
            <person name="Pangilinan J."/>
            <person name="Larsson K.H."/>
            <person name="Matsuura K."/>
            <person name="Barry K."/>
            <person name="Labutti K."/>
            <person name="Kuo R."/>
            <person name="Ohm R.A."/>
            <person name="Bhattacharya S.S."/>
            <person name="Shirouzu T."/>
            <person name="Yoshinaga Y."/>
            <person name="Martin F.M."/>
            <person name="Grigoriev I.V."/>
            <person name="Hibbett D.S."/>
        </authorList>
    </citation>
    <scope>NUCLEOTIDE SEQUENCE [LARGE SCALE GENOMIC DNA]</scope>
    <source>
        <strain evidence="3 4">93-53</strain>
    </source>
</reference>
<dbReference type="RefSeq" id="XP_040769368.1">
    <property type="nucleotide sequence ID" value="XM_040906136.1"/>
</dbReference>
<evidence type="ECO:0000313" key="3">
    <source>
        <dbReference type="EMBL" id="KZT11628.1"/>
    </source>
</evidence>
<accession>A0A165HEE4</accession>
<feature type="compositionally biased region" description="Pro residues" evidence="1">
    <location>
        <begin position="453"/>
        <end position="472"/>
    </location>
</feature>
<dbReference type="PANTHER" id="PTHR35204">
    <property type="entry name" value="YALI0A21131P"/>
    <property type="match status" value="1"/>
</dbReference>
<evidence type="ECO:0000313" key="4">
    <source>
        <dbReference type="Proteomes" id="UP000076871"/>
    </source>
</evidence>
<keyword evidence="2" id="KW-0732">Signal</keyword>
<organism evidence="3 4">
    <name type="scientific">Laetiporus sulphureus 93-53</name>
    <dbReference type="NCBI Taxonomy" id="1314785"/>
    <lineage>
        <taxon>Eukaryota</taxon>
        <taxon>Fungi</taxon>
        <taxon>Dikarya</taxon>
        <taxon>Basidiomycota</taxon>
        <taxon>Agaricomycotina</taxon>
        <taxon>Agaricomycetes</taxon>
        <taxon>Polyporales</taxon>
        <taxon>Laetiporus</taxon>
    </lineage>
</organism>
<name>A0A165HEE4_9APHY</name>
<proteinExistence type="predicted"/>
<keyword evidence="4" id="KW-1185">Reference proteome</keyword>
<dbReference type="Proteomes" id="UP000076871">
    <property type="component" value="Unassembled WGS sequence"/>
</dbReference>
<evidence type="ECO:0008006" key="5">
    <source>
        <dbReference type="Google" id="ProtNLM"/>
    </source>
</evidence>
<feature type="compositionally biased region" description="Acidic residues" evidence="1">
    <location>
        <begin position="247"/>
        <end position="256"/>
    </location>
</feature>
<feature type="region of interest" description="Disordered" evidence="1">
    <location>
        <begin position="450"/>
        <end position="489"/>
    </location>
</feature>
<gene>
    <name evidence="3" type="ORF">LAESUDRAFT_692678</name>
</gene>
<feature type="chain" id="PRO_5013131023" description="Enterotoxin" evidence="2">
    <location>
        <begin position="16"/>
        <end position="652"/>
    </location>
</feature>
<dbReference type="EMBL" id="KV427607">
    <property type="protein sequence ID" value="KZT11628.1"/>
    <property type="molecule type" value="Genomic_DNA"/>
</dbReference>
<dbReference type="PANTHER" id="PTHR35204:SF1">
    <property type="entry name" value="ENTEROTOXIN"/>
    <property type="match status" value="1"/>
</dbReference>
<feature type="signal peptide" evidence="2">
    <location>
        <begin position="1"/>
        <end position="15"/>
    </location>
</feature>